<reference evidence="9" key="1">
    <citation type="journal article" date="2020" name="Stud. Mycol.">
        <title>101 Dothideomycetes genomes: a test case for predicting lifestyles and emergence of pathogens.</title>
        <authorList>
            <person name="Haridas S."/>
            <person name="Albert R."/>
            <person name="Binder M."/>
            <person name="Bloem J."/>
            <person name="Labutti K."/>
            <person name="Salamov A."/>
            <person name="Andreopoulos B."/>
            <person name="Baker S."/>
            <person name="Barry K."/>
            <person name="Bills G."/>
            <person name="Bluhm B."/>
            <person name="Cannon C."/>
            <person name="Castanera R."/>
            <person name="Culley D."/>
            <person name="Daum C."/>
            <person name="Ezra D."/>
            <person name="Gonzalez J."/>
            <person name="Henrissat B."/>
            <person name="Kuo A."/>
            <person name="Liang C."/>
            <person name="Lipzen A."/>
            <person name="Lutzoni F."/>
            <person name="Magnuson J."/>
            <person name="Mondo S."/>
            <person name="Nolan M."/>
            <person name="Ohm R."/>
            <person name="Pangilinan J."/>
            <person name="Park H.-J."/>
            <person name="Ramirez L."/>
            <person name="Alfaro M."/>
            <person name="Sun H."/>
            <person name="Tritt A."/>
            <person name="Yoshinaga Y."/>
            <person name="Zwiers L.-H."/>
            <person name="Turgeon B."/>
            <person name="Goodwin S."/>
            <person name="Spatafora J."/>
            <person name="Crous P."/>
            <person name="Grigoriev I."/>
        </authorList>
    </citation>
    <scope>NUCLEOTIDE SEQUENCE</scope>
    <source>
        <strain evidence="9">CBS 675.92</strain>
    </source>
</reference>
<dbReference type="GO" id="GO:0005509">
    <property type="term" value="F:calcium ion binding"/>
    <property type="evidence" value="ECO:0007669"/>
    <property type="project" value="InterPro"/>
</dbReference>
<feature type="region of interest" description="Disordered" evidence="8">
    <location>
        <begin position="406"/>
        <end position="556"/>
    </location>
</feature>
<keyword evidence="4 7" id="KW-0378">Hydrolase</keyword>
<feature type="region of interest" description="Disordered" evidence="8">
    <location>
        <begin position="811"/>
        <end position="860"/>
    </location>
</feature>
<organism evidence="9 10">
    <name type="scientific">Byssothecium circinans</name>
    <dbReference type="NCBI Taxonomy" id="147558"/>
    <lineage>
        <taxon>Eukaryota</taxon>
        <taxon>Fungi</taxon>
        <taxon>Dikarya</taxon>
        <taxon>Ascomycota</taxon>
        <taxon>Pezizomycotina</taxon>
        <taxon>Dothideomycetes</taxon>
        <taxon>Pleosporomycetidae</taxon>
        <taxon>Pleosporales</taxon>
        <taxon>Massarineae</taxon>
        <taxon>Massarinaceae</taxon>
        <taxon>Byssothecium</taxon>
    </lineage>
</organism>
<feature type="compositionally biased region" description="Low complexity" evidence="8">
    <location>
        <begin position="114"/>
        <end position="125"/>
    </location>
</feature>
<comment type="similarity">
    <text evidence="3 7">Belongs to the glycosyl hydrolase 47 family.</text>
</comment>
<evidence type="ECO:0000256" key="7">
    <source>
        <dbReference type="RuleBase" id="RU361193"/>
    </source>
</evidence>
<dbReference type="InterPro" id="IPR050749">
    <property type="entry name" value="Glycosyl_Hydrolase_47"/>
</dbReference>
<proteinExistence type="inferred from homology"/>
<dbReference type="InterPro" id="IPR012341">
    <property type="entry name" value="6hp_glycosidase-like_sf"/>
</dbReference>
<evidence type="ECO:0000256" key="5">
    <source>
        <dbReference type="ARBA" id="ARBA00023157"/>
    </source>
</evidence>
<keyword evidence="5" id="KW-1015">Disulfide bond</keyword>
<dbReference type="GO" id="GO:0016020">
    <property type="term" value="C:membrane"/>
    <property type="evidence" value="ECO:0007669"/>
    <property type="project" value="InterPro"/>
</dbReference>
<dbReference type="SUPFAM" id="SSF48225">
    <property type="entry name" value="Seven-hairpin glycosidases"/>
    <property type="match status" value="1"/>
</dbReference>
<evidence type="ECO:0000256" key="8">
    <source>
        <dbReference type="SAM" id="MobiDB-lite"/>
    </source>
</evidence>
<keyword evidence="6" id="KW-0479">Metal-binding</keyword>
<dbReference type="InterPro" id="IPR036026">
    <property type="entry name" value="Seven-hairpin_glycosidases"/>
</dbReference>
<keyword evidence="10" id="KW-1185">Reference proteome</keyword>
<evidence type="ECO:0000256" key="4">
    <source>
        <dbReference type="ARBA" id="ARBA00022801"/>
    </source>
</evidence>
<feature type="compositionally biased region" description="Low complexity" evidence="8">
    <location>
        <begin position="536"/>
        <end position="545"/>
    </location>
</feature>
<dbReference type="AlphaFoldDB" id="A0A6A5TYV4"/>
<dbReference type="GO" id="GO:0005783">
    <property type="term" value="C:endoplasmic reticulum"/>
    <property type="evidence" value="ECO:0007669"/>
    <property type="project" value="TreeGrafter"/>
</dbReference>
<protein>
    <recommendedName>
        <fullName evidence="7">alpha-1,2-Mannosidase</fullName>
        <ecNumber evidence="7">3.2.1.-</ecNumber>
    </recommendedName>
</protein>
<dbReference type="GO" id="GO:0005975">
    <property type="term" value="P:carbohydrate metabolic process"/>
    <property type="evidence" value="ECO:0007669"/>
    <property type="project" value="InterPro"/>
</dbReference>
<dbReference type="OrthoDB" id="8118055at2759"/>
<feature type="compositionally biased region" description="Basic and acidic residues" evidence="8">
    <location>
        <begin position="546"/>
        <end position="556"/>
    </location>
</feature>
<dbReference type="Gene3D" id="1.50.10.10">
    <property type="match status" value="3"/>
</dbReference>
<dbReference type="InterPro" id="IPR001382">
    <property type="entry name" value="Glyco_hydro_47"/>
</dbReference>
<dbReference type="GO" id="GO:0004571">
    <property type="term" value="F:mannosyl-oligosaccharide 1,2-alpha-mannosidase activity"/>
    <property type="evidence" value="ECO:0007669"/>
    <property type="project" value="InterPro"/>
</dbReference>
<feature type="region of interest" description="Disordered" evidence="8">
    <location>
        <begin position="40"/>
        <end position="125"/>
    </location>
</feature>
<comment type="pathway">
    <text evidence="2">Protein modification; protein glycosylation.</text>
</comment>
<feature type="compositionally biased region" description="Basic and acidic residues" evidence="8">
    <location>
        <begin position="40"/>
        <end position="52"/>
    </location>
</feature>
<accession>A0A6A5TYV4</accession>
<dbReference type="Proteomes" id="UP000800035">
    <property type="component" value="Unassembled WGS sequence"/>
</dbReference>
<dbReference type="PANTHER" id="PTHR11742">
    <property type="entry name" value="MANNOSYL-OLIGOSACCHARIDE ALPHA-1,2-MANNOSIDASE-RELATED"/>
    <property type="match status" value="1"/>
</dbReference>
<evidence type="ECO:0000256" key="2">
    <source>
        <dbReference type="ARBA" id="ARBA00004922"/>
    </source>
</evidence>
<dbReference type="PANTHER" id="PTHR11742:SF103">
    <property type="entry name" value="ENDOPLASMIC RETICULUM MANNOSIDASE MNL2-RELATED"/>
    <property type="match status" value="1"/>
</dbReference>
<gene>
    <name evidence="9" type="ORF">CC80DRAFT_525575</name>
</gene>
<dbReference type="EC" id="3.2.1.-" evidence="7"/>
<evidence type="ECO:0000313" key="9">
    <source>
        <dbReference type="EMBL" id="KAF1956812.1"/>
    </source>
</evidence>
<name>A0A6A5TYV4_9PLEO</name>
<dbReference type="UniPathway" id="UPA00378"/>
<evidence type="ECO:0000313" key="10">
    <source>
        <dbReference type="Proteomes" id="UP000800035"/>
    </source>
</evidence>
<dbReference type="GO" id="GO:0036503">
    <property type="term" value="P:ERAD pathway"/>
    <property type="evidence" value="ECO:0007669"/>
    <property type="project" value="UniProtKB-ARBA"/>
</dbReference>
<feature type="binding site" evidence="6">
    <location>
        <position position="1012"/>
    </location>
    <ligand>
        <name>Ca(2+)</name>
        <dbReference type="ChEBI" id="CHEBI:29108"/>
    </ligand>
</feature>
<feature type="compositionally biased region" description="Basic and acidic residues" evidence="8">
    <location>
        <begin position="94"/>
        <end position="106"/>
    </location>
</feature>
<dbReference type="EMBL" id="ML976991">
    <property type="protein sequence ID" value="KAF1956812.1"/>
    <property type="molecule type" value="Genomic_DNA"/>
</dbReference>
<dbReference type="PRINTS" id="PR00747">
    <property type="entry name" value="GLYHDRLASE47"/>
</dbReference>
<comment type="cofactor">
    <cofactor evidence="1 6">
        <name>Ca(2+)</name>
        <dbReference type="ChEBI" id="CHEBI:29108"/>
    </cofactor>
</comment>
<dbReference type="Pfam" id="PF01532">
    <property type="entry name" value="Glyco_hydro_47"/>
    <property type="match status" value="1"/>
</dbReference>
<keyword evidence="6" id="KW-0106">Calcium</keyword>
<sequence>MFRYRRYRVFLVFAVFVLFAFYKFSNSGTSWSAIERVRPDAGKGEGKKDSTRVEWQPNPQVAQDKNKLELDIPAAKSPLPEQTPPPPVKPVSRPVDEKPATRRPLGDVEPTPAVEGGLPNGGLNPVPNLEETDLETTPAEVIHWAKPSQHFPVPTESLIKLPTAKPKPIPKIQFDFKPESASEKTDREHKLNVIRSVAKRTWDGYRKHAWLQDELMPTSGGFKNPFAGWGATLVDSLDTLWIMGLKEDFVEAAKAVDQIDFTTTTRADIPLFETTIRYMGGLLAAYDVSGKEYKNLLSKAEELAEVLISAFDTPNRMPETYYYWRPDFSLNPHRAGNRAVLAEIGSLSMEFTRLAQLTGKDKYYDAIARITDKLEEFQNKTRLPGMWPTYIDISGCRRSDYSSTYNHQKPIVKEPGGGSPATSSTKIPSIPPPRGGSVQESKPLSEDPMWAMEADKPMEKAKPQEDPREDKTAPMVKPASGSPTLPGEKLSPEGHRYVPLNIPSPLLVRPEPPKKAPSIRKRQFSETDDEEEKPVPFKTVPTPTTDKGDNDEADRADPVETRPVCEEMGFASTSEYIDEEYTLGGMSDSTYEYLPKQYLLLGGVEEKYRKMYEASMNTIKENLIFRPMLPDNNDILIAGKLLVPSSRTASSSTGNQLVPQQEHLTCFAGGMIGMAAKIFDRPEDLDIAIKITEGCVWSYNMTATGIMPEGFEVIPCESMEKCEWNVTKYWDTLDPYAATRAENYKEAIEAYNAQFKVASAQYEQDLKAMVDEVEETPSAKPTPIDNGLGAFEAIAKPTPLAAAIGATSNALANPHASQNEKRQLGGLDDDTPPSEERNKAIGGHLGNAAAPANPPPTKITPPVDVDVGDATSPLPSPSKHSPIFPAIYSPKVPATHKQFVKHRILEERLPPGVTGISGRNYILRPEAIESVWYMYRITGNAYWREAGWEMFEAVSSATVTEWGNSAVEDVTAEAPVLRDEMESFWMAETLKYFYLLFAEESVLSLDEWVLNTEAHPFRRPT</sequence>
<evidence type="ECO:0000256" key="3">
    <source>
        <dbReference type="ARBA" id="ARBA00007658"/>
    </source>
</evidence>
<feature type="compositionally biased region" description="Basic and acidic residues" evidence="8">
    <location>
        <begin position="453"/>
        <end position="472"/>
    </location>
</feature>
<evidence type="ECO:0000256" key="1">
    <source>
        <dbReference type="ARBA" id="ARBA00001913"/>
    </source>
</evidence>
<evidence type="ECO:0000256" key="6">
    <source>
        <dbReference type="PIRSR" id="PIRSR601382-2"/>
    </source>
</evidence>
<keyword evidence="7 9" id="KW-0326">Glycosidase</keyword>